<dbReference type="EMBL" id="FNIJ01000002">
    <property type="protein sequence ID" value="SDN37071.1"/>
    <property type="molecule type" value="Genomic_DNA"/>
</dbReference>
<accession>A0A1H0AUI7</accession>
<evidence type="ECO:0000313" key="1">
    <source>
        <dbReference type="EMBL" id="SDN37071.1"/>
    </source>
</evidence>
<dbReference type="NCBIfam" id="TIGR01907">
    <property type="entry name" value="casE_Cse3"/>
    <property type="match status" value="1"/>
</dbReference>
<name>A0A1H0AUI7_9PSED</name>
<dbReference type="CDD" id="cd09727">
    <property type="entry name" value="Cas6_I-E"/>
    <property type="match status" value="1"/>
</dbReference>
<protein>
    <submittedName>
        <fullName evidence="1">CRISPR system Cascade subunit CasE</fullName>
    </submittedName>
</protein>
<gene>
    <name evidence="1" type="ORF">SAMN05216193_102379</name>
</gene>
<dbReference type="SMART" id="SM01101">
    <property type="entry name" value="CRISPR_assoc"/>
    <property type="match status" value="1"/>
</dbReference>
<dbReference type="STRING" id="198616.SAMN05216193_102379"/>
<dbReference type="OrthoDB" id="9795689at2"/>
<organism evidence="1 2">
    <name type="scientific">Pseudomonas jinjuensis</name>
    <dbReference type="NCBI Taxonomy" id="198616"/>
    <lineage>
        <taxon>Bacteria</taxon>
        <taxon>Pseudomonadati</taxon>
        <taxon>Pseudomonadota</taxon>
        <taxon>Gammaproteobacteria</taxon>
        <taxon>Pseudomonadales</taxon>
        <taxon>Pseudomonadaceae</taxon>
        <taxon>Pseudomonas</taxon>
    </lineage>
</organism>
<dbReference type="Gene3D" id="3.30.70.1210">
    <property type="entry name" value="Crispr-associated protein, domain 2"/>
    <property type="match status" value="1"/>
</dbReference>
<dbReference type="AlphaFoldDB" id="A0A1H0AUI7"/>
<evidence type="ECO:0000313" key="2">
    <source>
        <dbReference type="Proteomes" id="UP000242957"/>
    </source>
</evidence>
<dbReference type="InterPro" id="IPR010179">
    <property type="entry name" value="CRISPR-assoc_prot_Cse3"/>
</dbReference>
<dbReference type="SUPFAM" id="SSF117987">
    <property type="entry name" value="CRISPR-associated protein"/>
    <property type="match status" value="2"/>
</dbReference>
<dbReference type="RefSeq" id="WP_084315219.1">
    <property type="nucleotide sequence ID" value="NZ_FNIJ01000002.1"/>
</dbReference>
<keyword evidence="2" id="KW-1185">Reference proteome</keyword>
<proteinExistence type="predicted"/>
<dbReference type="Gene3D" id="3.30.70.1200">
    <property type="entry name" value="Crispr-associated protein, domain 1"/>
    <property type="match status" value="1"/>
</dbReference>
<sequence>MSHYFSRAQLVVRPRDSELLRNLASHGDAYRDHALVWRLFPGDGLPRDFIFRRDLDALGRPVYFIVSRRPPQTDSGLLQVQSKAYRPQLSVGEWLRFDLRANPTISRKVEGKSSRRHDVLMDAKRRAGSPVQVQQAVDAAGLAWLLERSVNWGLEVAGDSVLQSAYQQHRLHPRGKRIEYSSLDYQGFARVVDPQRLQQALLEGVGHGKGFGCGLLLVKRVS</sequence>
<dbReference type="Pfam" id="PF08798">
    <property type="entry name" value="CRISPR_assoc"/>
    <property type="match status" value="1"/>
</dbReference>
<reference evidence="2" key="1">
    <citation type="submission" date="2016-10" db="EMBL/GenBank/DDBJ databases">
        <authorList>
            <person name="Varghese N."/>
            <person name="Submissions S."/>
        </authorList>
    </citation>
    <scope>NUCLEOTIDE SEQUENCE [LARGE SCALE GENOMIC DNA]</scope>
    <source>
        <strain evidence="2">JCM 21621</strain>
    </source>
</reference>
<dbReference type="Proteomes" id="UP000242957">
    <property type="component" value="Unassembled WGS sequence"/>
</dbReference>